<keyword evidence="1" id="KW-0732">Signal</keyword>
<feature type="chain" id="PRO_5002206714" description="Secreted protein" evidence="1">
    <location>
        <begin position="20"/>
        <end position="95"/>
    </location>
</feature>
<organism evidence="2 3">
    <name type="scientific">Pisolithus microcarpus 441</name>
    <dbReference type="NCBI Taxonomy" id="765257"/>
    <lineage>
        <taxon>Eukaryota</taxon>
        <taxon>Fungi</taxon>
        <taxon>Dikarya</taxon>
        <taxon>Basidiomycota</taxon>
        <taxon>Agaricomycotina</taxon>
        <taxon>Agaricomycetes</taxon>
        <taxon>Agaricomycetidae</taxon>
        <taxon>Boletales</taxon>
        <taxon>Sclerodermatineae</taxon>
        <taxon>Pisolithaceae</taxon>
        <taxon>Pisolithus</taxon>
    </lineage>
</organism>
<evidence type="ECO:0000313" key="2">
    <source>
        <dbReference type="EMBL" id="KIK24145.1"/>
    </source>
</evidence>
<feature type="signal peptide" evidence="1">
    <location>
        <begin position="1"/>
        <end position="19"/>
    </location>
</feature>
<dbReference type="HOGENOM" id="CLU_2373604_0_0_1"/>
<proteinExistence type="predicted"/>
<dbReference type="EMBL" id="KN833719">
    <property type="protein sequence ID" value="KIK24145.1"/>
    <property type="molecule type" value="Genomic_DNA"/>
</dbReference>
<gene>
    <name evidence="2" type="ORF">PISMIDRAFT_678475</name>
</gene>
<reference evidence="2 3" key="1">
    <citation type="submission" date="2014-04" db="EMBL/GenBank/DDBJ databases">
        <authorList>
            <consortium name="DOE Joint Genome Institute"/>
            <person name="Kuo A."/>
            <person name="Kohler A."/>
            <person name="Costa M.D."/>
            <person name="Nagy L.G."/>
            <person name="Floudas D."/>
            <person name="Copeland A."/>
            <person name="Barry K.W."/>
            <person name="Cichocki N."/>
            <person name="Veneault-Fourrey C."/>
            <person name="LaButti K."/>
            <person name="Lindquist E.A."/>
            <person name="Lipzen A."/>
            <person name="Lundell T."/>
            <person name="Morin E."/>
            <person name="Murat C."/>
            <person name="Sun H."/>
            <person name="Tunlid A."/>
            <person name="Henrissat B."/>
            <person name="Grigoriev I.V."/>
            <person name="Hibbett D.S."/>
            <person name="Martin F."/>
            <person name="Nordberg H.P."/>
            <person name="Cantor M.N."/>
            <person name="Hua S.X."/>
        </authorList>
    </citation>
    <scope>NUCLEOTIDE SEQUENCE [LARGE SCALE GENOMIC DNA]</scope>
    <source>
        <strain evidence="2 3">441</strain>
    </source>
</reference>
<dbReference type="AlphaFoldDB" id="A0A0C9YGS8"/>
<sequence>MSTVFQLSFACFYVQPVWSLQQIQWTMQVSAWVGRLQLLNSSCVVLRPSTQPDQPPLHLVRASPLLGSLPCLTQYHKLRAAVATVYPPQTVWRTF</sequence>
<reference evidence="3" key="2">
    <citation type="submission" date="2015-01" db="EMBL/GenBank/DDBJ databases">
        <title>Evolutionary Origins and Diversification of the Mycorrhizal Mutualists.</title>
        <authorList>
            <consortium name="DOE Joint Genome Institute"/>
            <consortium name="Mycorrhizal Genomics Consortium"/>
            <person name="Kohler A."/>
            <person name="Kuo A."/>
            <person name="Nagy L.G."/>
            <person name="Floudas D."/>
            <person name="Copeland A."/>
            <person name="Barry K.W."/>
            <person name="Cichocki N."/>
            <person name="Veneault-Fourrey C."/>
            <person name="LaButti K."/>
            <person name="Lindquist E.A."/>
            <person name="Lipzen A."/>
            <person name="Lundell T."/>
            <person name="Morin E."/>
            <person name="Murat C."/>
            <person name="Riley R."/>
            <person name="Ohm R."/>
            <person name="Sun H."/>
            <person name="Tunlid A."/>
            <person name="Henrissat B."/>
            <person name="Grigoriev I.V."/>
            <person name="Hibbett D.S."/>
            <person name="Martin F."/>
        </authorList>
    </citation>
    <scope>NUCLEOTIDE SEQUENCE [LARGE SCALE GENOMIC DNA]</scope>
    <source>
        <strain evidence="3">441</strain>
    </source>
</reference>
<evidence type="ECO:0008006" key="4">
    <source>
        <dbReference type="Google" id="ProtNLM"/>
    </source>
</evidence>
<accession>A0A0C9YGS8</accession>
<evidence type="ECO:0000256" key="1">
    <source>
        <dbReference type="SAM" id="SignalP"/>
    </source>
</evidence>
<keyword evidence="3" id="KW-1185">Reference proteome</keyword>
<protein>
    <recommendedName>
        <fullName evidence="4">Secreted protein</fullName>
    </recommendedName>
</protein>
<dbReference type="Proteomes" id="UP000054018">
    <property type="component" value="Unassembled WGS sequence"/>
</dbReference>
<evidence type="ECO:0000313" key="3">
    <source>
        <dbReference type="Proteomes" id="UP000054018"/>
    </source>
</evidence>
<name>A0A0C9YGS8_9AGAM</name>